<dbReference type="InterPro" id="IPR024705">
    <property type="entry name" value="Ssp411"/>
</dbReference>
<dbReference type="PIRSF" id="PIRSF006402">
    <property type="entry name" value="UCP006402_thioredoxin"/>
    <property type="match status" value="1"/>
</dbReference>
<organism evidence="2">
    <name type="scientific">freshwater metagenome</name>
    <dbReference type="NCBI Taxonomy" id="449393"/>
    <lineage>
        <taxon>unclassified sequences</taxon>
        <taxon>metagenomes</taxon>
        <taxon>ecological metagenomes</taxon>
    </lineage>
</organism>
<proteinExistence type="predicted"/>
<dbReference type="AlphaFoldDB" id="A0A6J7L6X6"/>
<dbReference type="SUPFAM" id="SSF52833">
    <property type="entry name" value="Thioredoxin-like"/>
    <property type="match status" value="1"/>
</dbReference>
<dbReference type="Gene3D" id="3.40.30.10">
    <property type="entry name" value="Glutaredoxin"/>
    <property type="match status" value="1"/>
</dbReference>
<dbReference type="InterPro" id="IPR004879">
    <property type="entry name" value="Ssp411-like_TRX"/>
</dbReference>
<dbReference type="PANTHER" id="PTHR42899:SF1">
    <property type="entry name" value="SPERMATOGENESIS-ASSOCIATED PROTEIN 20"/>
    <property type="match status" value="1"/>
</dbReference>
<gene>
    <name evidence="2" type="ORF">UFOPK3789_01469</name>
</gene>
<protein>
    <submittedName>
        <fullName evidence="2">Unannotated protein</fullName>
    </submittedName>
</protein>
<feature type="domain" description="Spermatogenesis-associated protein 20-like TRX" evidence="1">
    <location>
        <begin position="1"/>
        <end position="162"/>
    </location>
</feature>
<sequence length="677" mass="74672">MNRLVNETSPYLRQHADNPVDWYPWGEEAFAAARELDRPILLSVGYSACHWCHVMAHESFEDAETAAIMNDLFINVKVDREERPDVDAVYMTAVQAMTGRGGWPMTVFMTAEGVPFYGGTYFPPDDRHGMASFTRVMQAISEAWDTDREHVAEQGEQLRELIQRAATPPEGGVSLSERSPHEVLAPIAELFDPRRGGFGRAPKFPQAMTIDLLLRLHANTENESALHMATTSLDCMADAGIYDHLGGGFARYSTDDKWLVPHFEKMLYDQALLLGAYLRAFCATGHASYRSVIEETITYVLRDLATPDAGWASAEDADSEGIEGKFYLWSPNEIHEACGDSAIAKAVIDWFEVTDAGNFTDPHTSYSGTILANSRPRSERPEAVTAALPLLLEYRSKRVRPGLDDKVLLAWNAWFLRSLVESAAALGRHDWMDAARANARFLLSEMRSAEGRLLRSWQNGRAHLPAYAEDYAALLGALISLAELDDANWLTEAKSVADDLIELFGREEGGFYTTGTDQERLVARTLDLQDNATPAANSLAADALLRLADLTGVEEYRETAIRTLRLVVGDAYEHPTAFAFALGAIERAITPAIEIAFIGDAGQLVKAAANRVIPSSVFLWARSTSDTHLSALLEGRGEINSQGTAYVCESNTCRLPVADSESLNREIDLALSNRRGD</sequence>
<dbReference type="SUPFAM" id="SSF48208">
    <property type="entry name" value="Six-hairpin glycosidases"/>
    <property type="match status" value="1"/>
</dbReference>
<dbReference type="InterPro" id="IPR036249">
    <property type="entry name" value="Thioredoxin-like_sf"/>
</dbReference>
<dbReference type="Pfam" id="PF03190">
    <property type="entry name" value="Thioredox_DsbH"/>
    <property type="match status" value="1"/>
</dbReference>
<dbReference type="GO" id="GO:0005975">
    <property type="term" value="P:carbohydrate metabolic process"/>
    <property type="evidence" value="ECO:0007669"/>
    <property type="project" value="InterPro"/>
</dbReference>
<accession>A0A6J7L6X6</accession>
<dbReference type="PANTHER" id="PTHR42899">
    <property type="entry name" value="SPERMATOGENESIS-ASSOCIATED PROTEIN 20"/>
    <property type="match status" value="1"/>
</dbReference>
<name>A0A6J7L6X6_9ZZZZ</name>
<evidence type="ECO:0000313" key="2">
    <source>
        <dbReference type="EMBL" id="CAB4963821.1"/>
    </source>
</evidence>
<dbReference type="EMBL" id="CAFBNL010000152">
    <property type="protein sequence ID" value="CAB4963821.1"/>
    <property type="molecule type" value="Genomic_DNA"/>
</dbReference>
<evidence type="ECO:0000259" key="1">
    <source>
        <dbReference type="Pfam" id="PF03190"/>
    </source>
</evidence>
<reference evidence="2" key="1">
    <citation type="submission" date="2020-05" db="EMBL/GenBank/DDBJ databases">
        <authorList>
            <person name="Chiriac C."/>
            <person name="Salcher M."/>
            <person name="Ghai R."/>
            <person name="Kavagutti S V."/>
        </authorList>
    </citation>
    <scope>NUCLEOTIDE SEQUENCE</scope>
</reference>
<dbReference type="InterPro" id="IPR008928">
    <property type="entry name" value="6-hairpin_glycosidase_sf"/>
</dbReference>
<dbReference type="CDD" id="cd02955">
    <property type="entry name" value="SSP411"/>
    <property type="match status" value="1"/>
</dbReference>